<dbReference type="GO" id="GO:0030020">
    <property type="term" value="F:extracellular matrix structural constituent conferring tensile strength"/>
    <property type="evidence" value="ECO:0007669"/>
    <property type="project" value="TreeGrafter"/>
</dbReference>
<feature type="non-terminal residue" evidence="2">
    <location>
        <position position="253"/>
    </location>
</feature>
<name>A0A0F8Y4S3_9ZZZZ</name>
<gene>
    <name evidence="2" type="ORF">LCGC14_3137850</name>
</gene>
<organism evidence="2">
    <name type="scientific">marine sediment metagenome</name>
    <dbReference type="NCBI Taxonomy" id="412755"/>
    <lineage>
        <taxon>unclassified sequences</taxon>
        <taxon>metagenomes</taxon>
        <taxon>ecological metagenomes</taxon>
    </lineage>
</organism>
<dbReference type="GO" id="GO:0005615">
    <property type="term" value="C:extracellular space"/>
    <property type="evidence" value="ECO:0007669"/>
    <property type="project" value="TreeGrafter"/>
</dbReference>
<dbReference type="InterPro" id="IPR008160">
    <property type="entry name" value="Collagen"/>
</dbReference>
<dbReference type="PANTHER" id="PTHR24023:SF1082">
    <property type="entry name" value="COLLAGEN TRIPLE HELIX REPEAT"/>
    <property type="match status" value="1"/>
</dbReference>
<feature type="region of interest" description="Disordered" evidence="1">
    <location>
        <begin position="36"/>
        <end position="113"/>
    </location>
</feature>
<dbReference type="InterPro" id="IPR050149">
    <property type="entry name" value="Collagen_superfamily"/>
</dbReference>
<feature type="compositionally biased region" description="Basic and acidic residues" evidence="1">
    <location>
        <begin position="99"/>
        <end position="111"/>
    </location>
</feature>
<dbReference type="Pfam" id="PF01391">
    <property type="entry name" value="Collagen"/>
    <property type="match status" value="1"/>
</dbReference>
<dbReference type="EMBL" id="LAZR01068694">
    <property type="protein sequence ID" value="KKK49159.1"/>
    <property type="molecule type" value="Genomic_DNA"/>
</dbReference>
<dbReference type="GO" id="GO:0030198">
    <property type="term" value="P:extracellular matrix organization"/>
    <property type="evidence" value="ECO:0007669"/>
    <property type="project" value="TreeGrafter"/>
</dbReference>
<dbReference type="PANTHER" id="PTHR24023">
    <property type="entry name" value="COLLAGEN ALPHA"/>
    <property type="match status" value="1"/>
</dbReference>
<proteinExistence type="predicted"/>
<dbReference type="GO" id="GO:0031012">
    <property type="term" value="C:extracellular matrix"/>
    <property type="evidence" value="ECO:0007669"/>
    <property type="project" value="TreeGrafter"/>
</dbReference>
<sequence>MPKICDFRSADRCGFLENNLNPCPPCPFRADVASPEEAQVAAGVQGETGLPGPAGEKGPQGSQGVPGAQGERGLLGPIGSKGLTGFPGDQGPRGFPGPKGDKGAKGDKGDDGTVDEELLKRLIAAQAQPNLLLGFGARKATPTGAAGGELAGTYPNPTVVSMHSGSAHHTKYTDAEAIAAVEGEATLDLTGALTALSYGGITEANLVDKSAAESIAALWTFDSGIRLGFEQPIEESGGDKRIVFNDNGAIDFL</sequence>
<evidence type="ECO:0000313" key="2">
    <source>
        <dbReference type="EMBL" id="KKK49159.1"/>
    </source>
</evidence>
<evidence type="ECO:0000256" key="1">
    <source>
        <dbReference type="SAM" id="MobiDB-lite"/>
    </source>
</evidence>
<reference evidence="2" key="1">
    <citation type="journal article" date="2015" name="Nature">
        <title>Complex archaea that bridge the gap between prokaryotes and eukaryotes.</title>
        <authorList>
            <person name="Spang A."/>
            <person name="Saw J.H."/>
            <person name="Jorgensen S.L."/>
            <person name="Zaremba-Niedzwiedzka K."/>
            <person name="Martijn J."/>
            <person name="Lind A.E."/>
            <person name="van Eijk R."/>
            <person name="Schleper C."/>
            <person name="Guy L."/>
            <person name="Ettema T.J."/>
        </authorList>
    </citation>
    <scope>NUCLEOTIDE SEQUENCE</scope>
</reference>
<comment type="caution">
    <text evidence="2">The sequence shown here is derived from an EMBL/GenBank/DDBJ whole genome shotgun (WGS) entry which is preliminary data.</text>
</comment>
<protein>
    <submittedName>
        <fullName evidence="2">Uncharacterized protein</fullName>
    </submittedName>
</protein>
<dbReference type="AlphaFoldDB" id="A0A0F8Y4S3"/>
<accession>A0A0F8Y4S3</accession>